<protein>
    <submittedName>
        <fullName evidence="1">Uncharacterized protein</fullName>
    </submittedName>
</protein>
<dbReference type="EMBL" id="CP001997">
    <property type="protein sequence ID" value="ADE57242.1"/>
    <property type="molecule type" value="Genomic_DNA"/>
</dbReference>
<accession>D5EFB0</accession>
<organism evidence="1 2">
    <name type="scientific">Aminobacterium colombiense (strain DSM 12261 / ALA-1)</name>
    <dbReference type="NCBI Taxonomy" id="572547"/>
    <lineage>
        <taxon>Bacteria</taxon>
        <taxon>Thermotogati</taxon>
        <taxon>Synergistota</taxon>
        <taxon>Synergistia</taxon>
        <taxon>Synergistales</taxon>
        <taxon>Aminobacteriaceae</taxon>
        <taxon>Aminobacterium</taxon>
    </lineage>
</organism>
<dbReference type="eggNOG" id="ENOG5033DB3">
    <property type="taxonomic scope" value="Bacteria"/>
</dbReference>
<dbReference type="OrthoDB" id="9802430at2"/>
<evidence type="ECO:0000313" key="1">
    <source>
        <dbReference type="EMBL" id="ADE57242.1"/>
    </source>
</evidence>
<name>D5EFB0_AMICL</name>
<keyword evidence="2" id="KW-1185">Reference proteome</keyword>
<gene>
    <name evidence="1" type="ordered locus">Amico_1118</name>
</gene>
<proteinExistence type="predicted"/>
<dbReference type="KEGG" id="aco:Amico_1118"/>
<dbReference type="HOGENOM" id="CLU_164696_1_0_0"/>
<reference evidence="1 2" key="1">
    <citation type="journal article" date="2010" name="Stand. Genomic Sci.">
        <title>Complete genome sequence of Aminobacterium colombiense type strain (ALA-1).</title>
        <authorList>
            <person name="Chertkov O."/>
            <person name="Sikorski J."/>
            <person name="Brambilla E."/>
            <person name="Lapidus A."/>
            <person name="Copeland A."/>
            <person name="Glavina Del Rio T."/>
            <person name="Nolan M."/>
            <person name="Lucas S."/>
            <person name="Tice H."/>
            <person name="Cheng J.F."/>
            <person name="Han C."/>
            <person name="Detter J.C."/>
            <person name="Bruce D."/>
            <person name="Tapia R."/>
            <person name="Goodwin L."/>
            <person name="Pitluck S."/>
            <person name="Liolios K."/>
            <person name="Ivanova N."/>
            <person name="Mavromatis K."/>
            <person name="Ovchinnikova G."/>
            <person name="Pati A."/>
            <person name="Chen A."/>
            <person name="Palaniappan K."/>
            <person name="Land M."/>
            <person name="Hauser L."/>
            <person name="Chang Y.J."/>
            <person name="Jeffries C.D."/>
            <person name="Spring S."/>
            <person name="Rohde M."/>
            <person name="Goker M."/>
            <person name="Bristow J."/>
            <person name="Eisen J.A."/>
            <person name="Markowitz V."/>
            <person name="Hugenholtz P."/>
            <person name="Kyrpides N.C."/>
            <person name="Klenk H.P."/>
        </authorList>
    </citation>
    <scope>NUCLEOTIDE SEQUENCE [LARGE SCALE GENOMIC DNA]</scope>
    <source>
        <strain evidence="2">DSM 12261 / ALA-1</strain>
    </source>
</reference>
<evidence type="ECO:0000313" key="2">
    <source>
        <dbReference type="Proteomes" id="UP000002366"/>
    </source>
</evidence>
<dbReference type="RefSeq" id="WP_013048505.1">
    <property type="nucleotide sequence ID" value="NC_014011.1"/>
</dbReference>
<dbReference type="Proteomes" id="UP000002366">
    <property type="component" value="Chromosome"/>
</dbReference>
<sequence length="108" mass="12058">MSGFKDFVQSDLSTFFNSSEFATSHAINGKEILCVIDESLIHERRLQSRAEAVDGVFSKEIILYVKTVDIECEPLRGEEFRLDGSLFFVEEVGHIGGVLEITLVANES</sequence>
<dbReference type="STRING" id="572547.Amico_1118"/>
<dbReference type="AlphaFoldDB" id="D5EFB0"/>